<dbReference type="AlphaFoldDB" id="R9T549"/>
<keyword evidence="4" id="KW-1185">Reference proteome</keyword>
<dbReference type="InterPro" id="IPR045229">
    <property type="entry name" value="TPP_enz"/>
</dbReference>
<dbReference type="EMBL" id="CP005934">
    <property type="protein sequence ID" value="AGN25629.1"/>
    <property type="molecule type" value="Genomic_DNA"/>
</dbReference>
<dbReference type="GO" id="GO:0003984">
    <property type="term" value="F:acetolactate synthase activity"/>
    <property type="evidence" value="ECO:0007669"/>
    <property type="project" value="TreeGrafter"/>
</dbReference>
<protein>
    <submittedName>
        <fullName evidence="3">Acetolactate synthase catalytic subunit</fullName>
    </submittedName>
</protein>
<accession>R9T549</accession>
<evidence type="ECO:0000313" key="4">
    <source>
        <dbReference type="Proteomes" id="UP000014070"/>
    </source>
</evidence>
<dbReference type="GO" id="GO:0005948">
    <property type="term" value="C:acetolactate synthase complex"/>
    <property type="evidence" value="ECO:0007669"/>
    <property type="project" value="TreeGrafter"/>
</dbReference>
<gene>
    <name evidence="3" type="ORF">MMINT_02270</name>
</gene>
<dbReference type="InParanoid" id="R9T549"/>
<evidence type="ECO:0000259" key="2">
    <source>
        <dbReference type="Pfam" id="PF02776"/>
    </source>
</evidence>
<evidence type="ECO:0000256" key="1">
    <source>
        <dbReference type="ARBA" id="ARBA00007812"/>
    </source>
</evidence>
<dbReference type="InterPro" id="IPR012001">
    <property type="entry name" value="Thiamin_PyroP_enz_TPP-bd_dom"/>
</dbReference>
<dbReference type="Gene3D" id="3.40.50.970">
    <property type="match status" value="1"/>
</dbReference>
<dbReference type="GO" id="GO:0009097">
    <property type="term" value="P:isoleucine biosynthetic process"/>
    <property type="evidence" value="ECO:0007669"/>
    <property type="project" value="TreeGrafter"/>
</dbReference>
<name>R9T549_METII</name>
<reference evidence="3 4" key="1">
    <citation type="journal article" date="2013" name="Genome Announc.">
        <title>Genome sequence of 'Candidatus Methanomassiliicoccus intestinalis' Issoire-Mx1, a third thermoplasmatales-related methanogenic archaeon from human feces.</title>
        <authorList>
            <person name="Borrel G."/>
            <person name="Harris H.M."/>
            <person name="Parisot N."/>
            <person name="Gaci N."/>
            <person name="Tottey W."/>
            <person name="Mihajlovski A."/>
            <person name="Deane J."/>
            <person name="Gribaldo S."/>
            <person name="Bardot O."/>
            <person name="Peyretaillade E."/>
            <person name="Peyret P."/>
            <person name="O'Toole P.W."/>
            <person name="Brugere J.F."/>
        </authorList>
    </citation>
    <scope>NUCLEOTIDE SEQUENCE [LARGE SCALE GENOMIC DNA]</scope>
    <source>
        <strain evidence="3 4">Issoire-Mx1</strain>
    </source>
</reference>
<dbReference type="Pfam" id="PF02776">
    <property type="entry name" value="TPP_enzyme_N"/>
    <property type="match status" value="1"/>
</dbReference>
<dbReference type="GO" id="GO:0044272">
    <property type="term" value="P:sulfur compound biosynthetic process"/>
    <property type="evidence" value="ECO:0007669"/>
    <property type="project" value="UniProtKB-ARBA"/>
</dbReference>
<dbReference type="GO" id="GO:0050660">
    <property type="term" value="F:flavin adenine dinucleotide binding"/>
    <property type="evidence" value="ECO:0007669"/>
    <property type="project" value="TreeGrafter"/>
</dbReference>
<dbReference type="STRING" id="1295009.MMINT_02270"/>
<evidence type="ECO:0000313" key="3">
    <source>
        <dbReference type="EMBL" id="AGN25629.1"/>
    </source>
</evidence>
<dbReference type="RefSeq" id="WP_020448154.1">
    <property type="nucleotide sequence ID" value="NC_021353.1"/>
</dbReference>
<organism evidence="3 4">
    <name type="scientific">Methanomassiliicoccus intestinalis (strain Issoire-Mx1)</name>
    <dbReference type="NCBI Taxonomy" id="1295009"/>
    <lineage>
        <taxon>Archaea</taxon>
        <taxon>Methanobacteriati</taxon>
        <taxon>Thermoplasmatota</taxon>
        <taxon>Thermoplasmata</taxon>
        <taxon>Methanomassiliicoccales</taxon>
        <taxon>Methanomassiliicoccaceae</taxon>
        <taxon>Methanomassiliicoccus</taxon>
    </lineage>
</organism>
<dbReference type="CDD" id="cd07035">
    <property type="entry name" value="TPP_PYR_POX_like"/>
    <property type="match status" value="1"/>
</dbReference>
<dbReference type="HOGENOM" id="CLU_996053_0_0_2"/>
<dbReference type="GeneID" id="41322665"/>
<dbReference type="GO" id="GO:0030976">
    <property type="term" value="F:thiamine pyrophosphate binding"/>
    <property type="evidence" value="ECO:0007669"/>
    <property type="project" value="InterPro"/>
</dbReference>
<dbReference type="KEGG" id="mer:MMINT_02270"/>
<dbReference type="PANTHER" id="PTHR18968:SF13">
    <property type="entry name" value="ACETOLACTATE SYNTHASE CATALYTIC SUBUNIT, MITOCHONDRIAL"/>
    <property type="match status" value="1"/>
</dbReference>
<feature type="domain" description="Thiamine pyrophosphate enzyme N-terminal TPP-binding" evidence="2">
    <location>
        <begin position="1"/>
        <end position="98"/>
    </location>
</feature>
<dbReference type="SUPFAM" id="SSF52518">
    <property type="entry name" value="Thiamin diphosphate-binding fold (THDP-binding)"/>
    <property type="match status" value="1"/>
</dbReference>
<proteinExistence type="inferred from homology"/>
<dbReference type="Proteomes" id="UP000014070">
    <property type="component" value="Chromosome"/>
</dbReference>
<dbReference type="InterPro" id="IPR029061">
    <property type="entry name" value="THDP-binding"/>
</dbReference>
<dbReference type="GO" id="GO:0009099">
    <property type="term" value="P:L-valine biosynthetic process"/>
    <property type="evidence" value="ECO:0007669"/>
    <property type="project" value="TreeGrafter"/>
</dbReference>
<comment type="similarity">
    <text evidence="1">Belongs to the TPP enzyme family.</text>
</comment>
<dbReference type="OrthoDB" id="6837at2157"/>
<sequence length="279" mass="30536">MFGYPGGQSLQLYDDLIDSNIRYVLVRHEQCAAHMADGFAHATGKVGVCTSISGPGATNLVTGVATAYVDSSLMMVLTGQVPTTALGNQEFQEADSFSIIMPITKHNLRILDHSEIKDVLRAGYSSDVPYLIDIRLDPEEDVLPMVPPGDGPGHNHAGKMHMEPIMITGERSPGLIQRVIIELGRRGIESEKMFMIHEGDKTKIIIEADIGKMNGRLLHALMGPQDVELAEHLHDDSDCFWKCSPNNTSGSLISKGNDNASGIQKLAEEYICKYKECEN</sequence>
<dbReference type="PANTHER" id="PTHR18968">
    <property type="entry name" value="THIAMINE PYROPHOSPHATE ENZYMES"/>
    <property type="match status" value="1"/>
</dbReference>